<dbReference type="RefSeq" id="XP_017999967.1">
    <property type="nucleotide sequence ID" value="XM_018140417.1"/>
</dbReference>
<feature type="region of interest" description="Disordered" evidence="3">
    <location>
        <begin position="62"/>
        <end position="93"/>
    </location>
</feature>
<reference evidence="4 5" key="1">
    <citation type="submission" date="2015-06" db="EMBL/GenBank/DDBJ databases">
        <title>Draft genome of the ant-associated black yeast Phialophora attae CBS 131958.</title>
        <authorList>
            <person name="Moreno L.F."/>
            <person name="Stielow B.J."/>
            <person name="de Hoog S."/>
            <person name="Vicente V.A."/>
            <person name="Weiss V.A."/>
            <person name="de Vries M."/>
            <person name="Cruz L.M."/>
            <person name="Souza E.M."/>
        </authorList>
    </citation>
    <scope>NUCLEOTIDE SEQUENCE [LARGE SCALE GENOMIC DNA]</scope>
    <source>
        <strain evidence="4 5">CBS 131958</strain>
    </source>
</reference>
<feature type="region of interest" description="Disordered" evidence="3">
    <location>
        <begin position="16"/>
        <end position="37"/>
    </location>
</feature>
<evidence type="ECO:0000313" key="5">
    <source>
        <dbReference type="Proteomes" id="UP000038010"/>
    </source>
</evidence>
<organism evidence="4 5">
    <name type="scientific">Cyphellophora attinorum</name>
    <dbReference type="NCBI Taxonomy" id="1664694"/>
    <lineage>
        <taxon>Eukaryota</taxon>
        <taxon>Fungi</taxon>
        <taxon>Dikarya</taxon>
        <taxon>Ascomycota</taxon>
        <taxon>Pezizomycotina</taxon>
        <taxon>Eurotiomycetes</taxon>
        <taxon>Chaetothyriomycetidae</taxon>
        <taxon>Chaetothyriales</taxon>
        <taxon>Cyphellophoraceae</taxon>
        <taxon>Cyphellophora</taxon>
    </lineage>
</organism>
<dbReference type="OrthoDB" id="5213892at2759"/>
<accession>A0A0N1HAV4</accession>
<evidence type="ECO:0000256" key="3">
    <source>
        <dbReference type="SAM" id="MobiDB-lite"/>
    </source>
</evidence>
<dbReference type="GO" id="GO:0005634">
    <property type="term" value="C:nucleus"/>
    <property type="evidence" value="ECO:0007669"/>
    <property type="project" value="UniProtKB-SubCell"/>
</dbReference>
<dbReference type="AlphaFoldDB" id="A0A0N1HAV4"/>
<dbReference type="GeneID" id="28732298"/>
<dbReference type="PANTHER" id="PTHR37534">
    <property type="entry name" value="TRANSCRIPTIONAL ACTIVATOR PROTEIN UGA3"/>
    <property type="match status" value="1"/>
</dbReference>
<name>A0A0N1HAV4_9EURO</name>
<evidence type="ECO:0000256" key="1">
    <source>
        <dbReference type="ARBA" id="ARBA00004123"/>
    </source>
</evidence>
<keyword evidence="2" id="KW-0539">Nucleus</keyword>
<feature type="compositionally biased region" description="Basic residues" evidence="3">
    <location>
        <begin position="17"/>
        <end position="27"/>
    </location>
</feature>
<dbReference type="STRING" id="1664694.A0A0N1HAV4"/>
<feature type="compositionally biased region" description="Polar residues" evidence="3">
    <location>
        <begin position="84"/>
        <end position="93"/>
    </location>
</feature>
<dbReference type="VEuPathDB" id="FungiDB:AB675_11559"/>
<dbReference type="InterPro" id="IPR021858">
    <property type="entry name" value="Fun_TF"/>
</dbReference>
<proteinExistence type="predicted"/>
<dbReference type="PANTHER" id="PTHR37534:SF20">
    <property type="entry name" value="PRO1A C6 ZINK-FINGER PROTEIN"/>
    <property type="match status" value="1"/>
</dbReference>
<dbReference type="Pfam" id="PF11951">
    <property type="entry name" value="Fungal_trans_2"/>
    <property type="match status" value="1"/>
</dbReference>
<keyword evidence="5" id="KW-1185">Reference proteome</keyword>
<gene>
    <name evidence="4" type="ORF">AB675_11559</name>
</gene>
<evidence type="ECO:0000256" key="2">
    <source>
        <dbReference type="ARBA" id="ARBA00023242"/>
    </source>
</evidence>
<comment type="caution">
    <text evidence="4">The sequence shown here is derived from an EMBL/GenBank/DDBJ whole genome shotgun (WGS) entry which is preliminary data.</text>
</comment>
<sequence length="588" mass="64445">MDNGLKQGLRAIDVKAQIKRNASRRRSRDNGQASVPETCSVVVSARTASPSSADRPVVAQFPPGCNFKQKRPPRADADDVTGNAAHSSPRGNKTSYNFADPHFMLEHVMLMSYLDHIFPILYPFYRPVIAEGARCWLLPIALSHDCLRHVVVALATHVMSTAETTPGSDQYVCVALDRDLIHTQTEIALQTAQRDLQTIITTFSSPQDLLERSKVLANTVQLLSVESYLGHNSWKAHLDAAISLSIDILQAGASLLRPVSSTTGGETGDAFSQIIDQLNVTISFSKPHPPLWTPLQASYRFHTALLIFADIIAASTLRRTPRFAAHYDDILLESGGAHQVLSQLDHPPSSSPRLDLLRYFGVSNSTLLLIAEIATSDAATSLQRCDQGKKAGMGLVARVPGLEKRIRAAIDNLDAASNVQATTKDVLSRTSCRTILSSVLPTPSTEVLFLINRIWARAAWLYLALTLGLTEQTQTGSREHFCAVALEAVGLLVIICDDWESDKETPAWLRSMAWPICVTGLSIRRCDTQQRPMKIAFGTVLAVLEGSGLVQAFGMVSHVRRAVEEFWSSDTSSDWSLFSEVLRDVLLI</sequence>
<protein>
    <submittedName>
        <fullName evidence="4">Uncharacterized protein</fullName>
    </submittedName>
</protein>
<evidence type="ECO:0000313" key="4">
    <source>
        <dbReference type="EMBL" id="KPI40004.1"/>
    </source>
</evidence>
<dbReference type="Proteomes" id="UP000038010">
    <property type="component" value="Unassembled WGS sequence"/>
</dbReference>
<dbReference type="EMBL" id="LFJN01000013">
    <property type="protein sequence ID" value="KPI40004.1"/>
    <property type="molecule type" value="Genomic_DNA"/>
</dbReference>
<comment type="subcellular location">
    <subcellularLocation>
        <location evidence="1">Nucleus</location>
    </subcellularLocation>
</comment>